<comment type="pathway">
    <text evidence="3">tRNA modification; 5-methoxycarbonylmethyl-2-thiouridine-tRNA biosynthesis.</text>
</comment>
<feature type="repeat" description="WD" evidence="11">
    <location>
        <begin position="683"/>
        <end position="714"/>
    </location>
</feature>
<dbReference type="InterPro" id="IPR037289">
    <property type="entry name" value="Elp2"/>
</dbReference>
<dbReference type="PROSITE" id="PS50294">
    <property type="entry name" value="WD_REPEATS_REGION"/>
    <property type="match status" value="4"/>
</dbReference>
<comment type="subcellular location">
    <subcellularLocation>
        <location evidence="2">Cytoplasm</location>
    </subcellularLocation>
    <subcellularLocation>
        <location evidence="1">Nucleus</location>
    </subcellularLocation>
</comment>
<dbReference type="InterPro" id="IPR001680">
    <property type="entry name" value="WD40_rpt"/>
</dbReference>
<organism evidence="12 13">
    <name type="scientific">Phytophthora oleae</name>
    <dbReference type="NCBI Taxonomy" id="2107226"/>
    <lineage>
        <taxon>Eukaryota</taxon>
        <taxon>Sar</taxon>
        <taxon>Stramenopiles</taxon>
        <taxon>Oomycota</taxon>
        <taxon>Peronosporomycetes</taxon>
        <taxon>Peronosporales</taxon>
        <taxon>Peronosporaceae</taxon>
        <taxon>Phytophthora</taxon>
    </lineage>
</organism>
<evidence type="ECO:0000256" key="10">
    <source>
        <dbReference type="ARBA" id="ARBA00023242"/>
    </source>
</evidence>
<dbReference type="EMBL" id="JBIMZQ010000001">
    <property type="protein sequence ID" value="KAL3674132.1"/>
    <property type="molecule type" value="Genomic_DNA"/>
</dbReference>
<dbReference type="GO" id="GO:0005737">
    <property type="term" value="C:cytoplasm"/>
    <property type="evidence" value="ECO:0007669"/>
    <property type="project" value="UniProtKB-SubCell"/>
</dbReference>
<protein>
    <recommendedName>
        <fullName evidence="5">Elongator complex protein 2</fullName>
    </recommendedName>
</protein>
<comment type="caution">
    <text evidence="12">The sequence shown here is derived from an EMBL/GenBank/DDBJ whole genome shotgun (WGS) entry which is preliminary data.</text>
</comment>
<evidence type="ECO:0000256" key="6">
    <source>
        <dbReference type="ARBA" id="ARBA00022490"/>
    </source>
</evidence>
<dbReference type="Proteomes" id="UP001632037">
    <property type="component" value="Unassembled WGS sequence"/>
</dbReference>
<evidence type="ECO:0000256" key="4">
    <source>
        <dbReference type="ARBA" id="ARBA00005881"/>
    </source>
</evidence>
<sequence>MATTLEHVAVGCNAATNALSVSTSVVLSASASCHYCGAFAAKNVVCLLSNNQLNTANGSQSAPLKVLETLKHREVTAEASRLTSIKMQSDSPSGDVEVLAGDSQGRVFLWIRALGGHWQVQKLSREEHKLPEVAVAAVAIAKTCSRTLYVATFSDGTLVVFGGCKGEEPLLLSRLDLGVKSIMETVDVTVVYSKGGKEESVLLAAGGVDDKVHLFEVAGGNDEVAKVLELEGHKGWIRSLQFSSQRAKVGEELILASASQDQRIRLWKITSRSRVTDGASAGEVKEGFLAHGSCTTYTVSFDALLVGHEDWATSVQWMNLDGEMALLSSSMDNTLIVWTKPADTRGSWSPSLRVGEMGGNGLLAAGALPTRDGRLNLLSLGFGGQLERWEQQPTPLKLFLPAISVNGHCSDVTDLSWSPCGDYLASVSLDQTARVLAPSVSAENSSTLSPVVPPTEWYEVSRAQVHGYDINCACFVLGQHSTNDQFVSGADEKILRVFEAPDEVKQLVRRLNTSANGDKTSIGTLEPLDRVVQHAYLPELSLTNKSAQTESALNQEGGDGYAALDSLVSLPVGDTLGRKTLWPEQRKLYGHGNELLSVTSSHAGDLIASACKSREEQYAAVRLWNTSDWSEAQQPLAGHKSSVVQVAFSPNDQFLLSVSRDRHFCLYERDCKSRGKFALVERIKAHRRIIWSCSWSPDSTEFVLGSRDQSFSVWRQTGGKWSQACEPITLESAVTAVAVSPIQDGDSAFLLAVGLETGAIKFFRVPKCSHDEEEATSIKCTQVGEVPWELAPSSAVLRLVWHPEKSVLAAASTDSSVRIFKVSL</sequence>
<evidence type="ECO:0000256" key="5">
    <source>
        <dbReference type="ARBA" id="ARBA00020267"/>
    </source>
</evidence>
<accession>A0ABD3G4P8</accession>
<keyword evidence="8" id="KW-0819">tRNA processing</keyword>
<keyword evidence="9" id="KW-0677">Repeat</keyword>
<evidence type="ECO:0000256" key="2">
    <source>
        <dbReference type="ARBA" id="ARBA00004496"/>
    </source>
</evidence>
<dbReference type="PANTHER" id="PTHR44111">
    <property type="entry name" value="ELONGATOR COMPLEX PROTEIN 2"/>
    <property type="match status" value="1"/>
</dbReference>
<gene>
    <name evidence="12" type="ORF">V7S43_000078</name>
</gene>
<dbReference type="SUPFAM" id="SSF50978">
    <property type="entry name" value="WD40 repeat-like"/>
    <property type="match status" value="2"/>
</dbReference>
<evidence type="ECO:0000256" key="11">
    <source>
        <dbReference type="PROSITE-ProRule" id="PRU00221"/>
    </source>
</evidence>
<comment type="similarity">
    <text evidence="4">Belongs to the WD repeat ELP2 family.</text>
</comment>
<feature type="repeat" description="WD" evidence="11">
    <location>
        <begin position="789"/>
        <end position="824"/>
    </location>
</feature>
<evidence type="ECO:0000256" key="7">
    <source>
        <dbReference type="ARBA" id="ARBA00022574"/>
    </source>
</evidence>
<evidence type="ECO:0000313" key="13">
    <source>
        <dbReference type="Proteomes" id="UP001632037"/>
    </source>
</evidence>
<keyword evidence="7 11" id="KW-0853">WD repeat</keyword>
<name>A0ABD3G4P8_9STRA</name>
<dbReference type="SMART" id="SM00320">
    <property type="entry name" value="WD40"/>
    <property type="match status" value="8"/>
</dbReference>
<dbReference type="GO" id="GO:0005634">
    <property type="term" value="C:nucleus"/>
    <property type="evidence" value="ECO:0007669"/>
    <property type="project" value="UniProtKB-SubCell"/>
</dbReference>
<keyword evidence="13" id="KW-1185">Reference proteome</keyword>
<evidence type="ECO:0000256" key="9">
    <source>
        <dbReference type="ARBA" id="ARBA00022737"/>
    </source>
</evidence>
<feature type="repeat" description="WD" evidence="11">
    <location>
        <begin position="405"/>
        <end position="435"/>
    </location>
</feature>
<dbReference type="AlphaFoldDB" id="A0ABD3G4P8"/>
<feature type="repeat" description="WD" evidence="11">
    <location>
        <begin position="636"/>
        <end position="668"/>
    </location>
</feature>
<dbReference type="PROSITE" id="PS50082">
    <property type="entry name" value="WD_REPEATS_2"/>
    <property type="match status" value="5"/>
</dbReference>
<dbReference type="GO" id="GO:0008033">
    <property type="term" value="P:tRNA processing"/>
    <property type="evidence" value="ECO:0007669"/>
    <property type="project" value="UniProtKB-KW"/>
</dbReference>
<keyword evidence="10" id="KW-0539">Nucleus</keyword>
<dbReference type="Pfam" id="PF00400">
    <property type="entry name" value="WD40"/>
    <property type="match status" value="6"/>
</dbReference>
<proteinExistence type="inferred from homology"/>
<keyword evidence="6" id="KW-0963">Cytoplasm</keyword>
<dbReference type="Gene3D" id="2.130.10.10">
    <property type="entry name" value="YVTN repeat-like/Quinoprotein amine dehydrogenase"/>
    <property type="match status" value="4"/>
</dbReference>
<dbReference type="InterPro" id="IPR015943">
    <property type="entry name" value="WD40/YVTN_repeat-like_dom_sf"/>
</dbReference>
<dbReference type="InterPro" id="IPR036322">
    <property type="entry name" value="WD40_repeat_dom_sf"/>
</dbReference>
<feature type="repeat" description="WD" evidence="11">
    <location>
        <begin position="230"/>
        <end position="277"/>
    </location>
</feature>
<evidence type="ECO:0000256" key="8">
    <source>
        <dbReference type="ARBA" id="ARBA00022694"/>
    </source>
</evidence>
<evidence type="ECO:0000256" key="1">
    <source>
        <dbReference type="ARBA" id="ARBA00004123"/>
    </source>
</evidence>
<reference evidence="12 13" key="1">
    <citation type="submission" date="2024-09" db="EMBL/GenBank/DDBJ databases">
        <title>Genome sequencing and assembly of Phytophthora oleae, isolate VK10A, causative agent of rot of olive drupes.</title>
        <authorList>
            <person name="Conti Taguali S."/>
            <person name="Riolo M."/>
            <person name="La Spada F."/>
            <person name="Cacciola S.O."/>
            <person name="Dionisio G."/>
        </authorList>
    </citation>
    <scope>NUCLEOTIDE SEQUENCE [LARGE SCALE GENOMIC DNA]</scope>
    <source>
        <strain evidence="12 13">VK10A</strain>
    </source>
</reference>
<evidence type="ECO:0000256" key="3">
    <source>
        <dbReference type="ARBA" id="ARBA00005043"/>
    </source>
</evidence>
<dbReference type="PANTHER" id="PTHR44111:SF1">
    <property type="entry name" value="ELONGATOR COMPLEX PROTEIN 2"/>
    <property type="match status" value="1"/>
</dbReference>
<evidence type="ECO:0000313" key="12">
    <source>
        <dbReference type="EMBL" id="KAL3674132.1"/>
    </source>
</evidence>